<name>A0ABQ7T5E9_PHRPL</name>
<accession>A0ABQ7T5E9</accession>
<dbReference type="Gene3D" id="2.60.40.10">
    <property type="entry name" value="Immunoglobulins"/>
    <property type="match status" value="1"/>
</dbReference>
<keyword evidence="2" id="KW-1185">Reference proteome</keyword>
<comment type="caution">
    <text evidence="1">The sequence shown here is derived from an EMBL/GenBank/DDBJ whole genome shotgun (WGS) entry which is preliminary data.</text>
</comment>
<proteinExistence type="predicted"/>
<evidence type="ECO:0000313" key="1">
    <source>
        <dbReference type="EMBL" id="KAH0624596.1"/>
    </source>
</evidence>
<dbReference type="EMBL" id="JAIPUX010001232">
    <property type="protein sequence ID" value="KAH0624596.1"/>
    <property type="molecule type" value="Genomic_DNA"/>
</dbReference>
<feature type="non-terminal residue" evidence="1">
    <location>
        <position position="84"/>
    </location>
</feature>
<sequence length="84" mass="9680">MKKHFVLQDCKELHGSKYKAIEQRVWRPLTVLYPKDNEVIEVQIGSSQNLSCKALVGEGADIMATSRWEYSGEKDPERFDNFSC</sequence>
<dbReference type="Proteomes" id="UP000826234">
    <property type="component" value="Unassembled WGS sequence"/>
</dbReference>
<gene>
    <name evidence="1" type="ORF">JD844_032238</name>
</gene>
<protein>
    <submittedName>
        <fullName evidence="1">Uncharacterized protein</fullName>
    </submittedName>
</protein>
<dbReference type="InterPro" id="IPR013783">
    <property type="entry name" value="Ig-like_fold"/>
</dbReference>
<reference evidence="1 2" key="1">
    <citation type="journal article" date="2022" name="Gigascience">
        <title>A chromosome-level genome assembly and annotation of the desert horned lizard, Phrynosoma platyrhinos, provides insight into chromosomal rearrangements among reptiles.</title>
        <authorList>
            <person name="Koochekian N."/>
            <person name="Ascanio A."/>
            <person name="Farleigh K."/>
            <person name="Card D.C."/>
            <person name="Schield D.R."/>
            <person name="Castoe T.A."/>
            <person name="Jezkova T."/>
        </authorList>
    </citation>
    <scope>NUCLEOTIDE SEQUENCE [LARGE SCALE GENOMIC DNA]</scope>
    <source>
        <strain evidence="1">NK-2021</strain>
    </source>
</reference>
<evidence type="ECO:0000313" key="2">
    <source>
        <dbReference type="Proteomes" id="UP000826234"/>
    </source>
</evidence>
<organism evidence="1 2">
    <name type="scientific">Phrynosoma platyrhinos</name>
    <name type="common">Desert horned lizard</name>
    <dbReference type="NCBI Taxonomy" id="52577"/>
    <lineage>
        <taxon>Eukaryota</taxon>
        <taxon>Metazoa</taxon>
        <taxon>Chordata</taxon>
        <taxon>Craniata</taxon>
        <taxon>Vertebrata</taxon>
        <taxon>Euteleostomi</taxon>
        <taxon>Lepidosauria</taxon>
        <taxon>Squamata</taxon>
        <taxon>Bifurcata</taxon>
        <taxon>Unidentata</taxon>
        <taxon>Episquamata</taxon>
        <taxon>Toxicofera</taxon>
        <taxon>Iguania</taxon>
        <taxon>Phrynosomatidae</taxon>
        <taxon>Phrynosomatinae</taxon>
        <taxon>Phrynosoma</taxon>
    </lineage>
</organism>